<accession>A0A0W8E4B3</accession>
<dbReference type="EMBL" id="LNQE01001888">
    <property type="protein sequence ID" value="KUG03293.1"/>
    <property type="molecule type" value="Genomic_DNA"/>
</dbReference>
<dbReference type="InterPro" id="IPR016039">
    <property type="entry name" value="Thiolase-like"/>
</dbReference>
<dbReference type="CDD" id="cd00829">
    <property type="entry name" value="SCP-x_thiolase"/>
    <property type="match status" value="1"/>
</dbReference>
<protein>
    <submittedName>
        <fullName evidence="2">Putative thiolase</fullName>
    </submittedName>
</protein>
<dbReference type="InterPro" id="IPR055140">
    <property type="entry name" value="Thiolase_C_2"/>
</dbReference>
<dbReference type="SUPFAM" id="SSF53901">
    <property type="entry name" value="Thiolase-like"/>
    <property type="match status" value="2"/>
</dbReference>
<dbReference type="Gene3D" id="3.40.47.10">
    <property type="match status" value="1"/>
</dbReference>
<sequence>MNISGSAAITGIGELKPEINAGGRSSLDLLSEVANRAIKDAGLKKSDIDGLLVTPPAEDSCFMWPAQVAEYLKMSPSYINIVELGGASACAAITRAALAVTAGLCRHCLCLSGGIWDSQVFNSQEGKLAVMSRAEIDYELPYGPMGFNSGYALIAHRHMYEYGTTAEQMAKIAVDQRQNALANPDALFNKQAISIEDVLNSPLIVDPIHLLEIVRPCSGAAAVLVSRWEEAADMPNVPVYLLGMGEACTHNSIVYSDSITVSPVKFSAARAFAMAGLKPADMDLLSLYDCYPITVIITLEDAGFCEKGAGGDFVQSHDLTYRGDLPLNTHGGQLSFGQPSYAGGMSHVTEAVRQLRGTAEKRQIEKNRLAFVNGNGGVMSTQSSLILGRDKNEGR</sequence>
<dbReference type="PIRSF" id="PIRSF000429">
    <property type="entry name" value="Ac-CoA_Ac_transf"/>
    <property type="match status" value="1"/>
</dbReference>
<comment type="caution">
    <text evidence="2">The sequence shown here is derived from an EMBL/GenBank/DDBJ whole genome shotgun (WGS) entry which is preliminary data.</text>
</comment>
<evidence type="ECO:0000313" key="2">
    <source>
        <dbReference type="EMBL" id="KUG03293.1"/>
    </source>
</evidence>
<dbReference type="PANTHER" id="PTHR42870">
    <property type="entry name" value="ACETYL-COA C-ACETYLTRANSFERASE"/>
    <property type="match status" value="1"/>
</dbReference>
<organism evidence="2">
    <name type="scientific">hydrocarbon metagenome</name>
    <dbReference type="NCBI Taxonomy" id="938273"/>
    <lineage>
        <taxon>unclassified sequences</taxon>
        <taxon>metagenomes</taxon>
        <taxon>ecological metagenomes</taxon>
    </lineage>
</organism>
<feature type="domain" description="Thiolase C-terminal" evidence="1">
    <location>
        <begin position="245"/>
        <end position="389"/>
    </location>
</feature>
<dbReference type="Pfam" id="PF22691">
    <property type="entry name" value="Thiolase_C_1"/>
    <property type="match status" value="1"/>
</dbReference>
<reference evidence="2" key="1">
    <citation type="journal article" date="2015" name="Proc. Natl. Acad. Sci. U.S.A.">
        <title>Networks of energetic and metabolic interactions define dynamics in microbial communities.</title>
        <authorList>
            <person name="Embree M."/>
            <person name="Liu J.K."/>
            <person name="Al-Bassam M.M."/>
            <person name="Zengler K."/>
        </authorList>
    </citation>
    <scope>NUCLEOTIDE SEQUENCE</scope>
</reference>
<dbReference type="AlphaFoldDB" id="A0A0W8E4B3"/>
<evidence type="ECO:0000259" key="1">
    <source>
        <dbReference type="Pfam" id="PF22691"/>
    </source>
</evidence>
<name>A0A0W8E4B3_9ZZZZ</name>
<dbReference type="PANTHER" id="PTHR42870:SF1">
    <property type="entry name" value="NON-SPECIFIC LIPID-TRANSFER PROTEIN-LIKE 2"/>
    <property type="match status" value="1"/>
</dbReference>
<dbReference type="GO" id="GO:0016747">
    <property type="term" value="F:acyltransferase activity, transferring groups other than amino-acyl groups"/>
    <property type="evidence" value="ECO:0007669"/>
    <property type="project" value="InterPro"/>
</dbReference>
<proteinExistence type="predicted"/>
<dbReference type="InterPro" id="IPR002155">
    <property type="entry name" value="Thiolase"/>
</dbReference>
<gene>
    <name evidence="2" type="ORF">ASZ90_019392</name>
</gene>